<feature type="compositionally biased region" description="Low complexity" evidence="8">
    <location>
        <begin position="1589"/>
        <end position="1623"/>
    </location>
</feature>
<gene>
    <name evidence="10" type="ORF">HXX76_003067</name>
</gene>
<keyword evidence="4" id="KW-1133">Transmembrane helix</keyword>
<evidence type="ECO:0000313" key="11">
    <source>
        <dbReference type="Proteomes" id="UP000650467"/>
    </source>
</evidence>
<dbReference type="InterPro" id="IPR001054">
    <property type="entry name" value="A/G_cyclase"/>
</dbReference>
<dbReference type="InterPro" id="IPR050401">
    <property type="entry name" value="Cyclic_nucleotide_synthase"/>
</dbReference>
<dbReference type="Pfam" id="PF00211">
    <property type="entry name" value="Guanylate_cyc"/>
    <property type="match status" value="1"/>
</dbReference>
<feature type="region of interest" description="Disordered" evidence="8">
    <location>
        <begin position="2076"/>
        <end position="2103"/>
    </location>
</feature>
<feature type="compositionally biased region" description="Gly residues" evidence="8">
    <location>
        <begin position="751"/>
        <end position="761"/>
    </location>
</feature>
<feature type="compositionally biased region" description="Basic and acidic residues" evidence="8">
    <location>
        <begin position="678"/>
        <end position="693"/>
    </location>
</feature>
<keyword evidence="5" id="KW-0472">Membrane</keyword>
<feature type="compositionally biased region" description="Low complexity" evidence="8">
    <location>
        <begin position="98"/>
        <end position="107"/>
    </location>
</feature>
<feature type="compositionally biased region" description="Low complexity" evidence="8">
    <location>
        <begin position="1766"/>
        <end position="1784"/>
    </location>
</feature>
<feature type="compositionally biased region" description="Low complexity" evidence="8">
    <location>
        <begin position="1560"/>
        <end position="1583"/>
    </location>
</feature>
<evidence type="ECO:0000256" key="2">
    <source>
        <dbReference type="ARBA" id="ARBA00022692"/>
    </source>
</evidence>
<feature type="compositionally biased region" description="Polar residues" evidence="8">
    <location>
        <begin position="1644"/>
        <end position="1655"/>
    </location>
</feature>
<comment type="subcellular location">
    <subcellularLocation>
        <location evidence="1">Membrane</location>
    </subcellularLocation>
</comment>
<keyword evidence="3" id="KW-0547">Nucleotide-binding</keyword>
<evidence type="ECO:0000256" key="8">
    <source>
        <dbReference type="SAM" id="MobiDB-lite"/>
    </source>
</evidence>
<dbReference type="SUPFAM" id="SSF55073">
    <property type="entry name" value="Nucleotide cyclase"/>
    <property type="match status" value="1"/>
</dbReference>
<feature type="region of interest" description="Disordered" evidence="8">
    <location>
        <begin position="631"/>
        <end position="650"/>
    </location>
</feature>
<feature type="region of interest" description="Disordered" evidence="8">
    <location>
        <begin position="737"/>
        <end position="762"/>
    </location>
</feature>
<dbReference type="GO" id="GO:0004383">
    <property type="term" value="F:guanylate cyclase activity"/>
    <property type="evidence" value="ECO:0007669"/>
    <property type="project" value="TreeGrafter"/>
</dbReference>
<feature type="region of interest" description="Disordered" evidence="8">
    <location>
        <begin position="81"/>
        <end position="119"/>
    </location>
</feature>
<feature type="compositionally biased region" description="Low complexity" evidence="8">
    <location>
        <begin position="2148"/>
        <end position="2161"/>
    </location>
</feature>
<dbReference type="InterPro" id="IPR029787">
    <property type="entry name" value="Nucleotide_cyclase"/>
</dbReference>
<feature type="compositionally biased region" description="Low complexity" evidence="8">
    <location>
        <begin position="1456"/>
        <end position="1471"/>
    </location>
</feature>
<dbReference type="PROSITE" id="PS00452">
    <property type="entry name" value="GUANYLATE_CYCLASE_1"/>
    <property type="match status" value="1"/>
</dbReference>
<feature type="region of interest" description="Disordered" evidence="8">
    <location>
        <begin position="860"/>
        <end position="886"/>
    </location>
</feature>
<feature type="region of interest" description="Disordered" evidence="8">
    <location>
        <begin position="1311"/>
        <end position="1381"/>
    </location>
</feature>
<evidence type="ECO:0000256" key="5">
    <source>
        <dbReference type="ARBA" id="ARBA00023136"/>
    </source>
</evidence>
<comment type="similarity">
    <text evidence="7">Belongs to the adenylyl cyclase class-4/guanylyl cyclase family.</text>
</comment>
<feature type="compositionally biased region" description="Acidic residues" evidence="8">
    <location>
        <begin position="2081"/>
        <end position="2094"/>
    </location>
</feature>
<feature type="compositionally biased region" description="Gly residues" evidence="8">
    <location>
        <begin position="2162"/>
        <end position="2188"/>
    </location>
</feature>
<feature type="compositionally biased region" description="Gly residues" evidence="8">
    <location>
        <begin position="1176"/>
        <end position="1187"/>
    </location>
</feature>
<evidence type="ECO:0000256" key="4">
    <source>
        <dbReference type="ARBA" id="ARBA00022989"/>
    </source>
</evidence>
<feature type="compositionally biased region" description="Low complexity" evidence="8">
    <location>
        <begin position="2311"/>
        <end position="2338"/>
    </location>
</feature>
<sequence length="2614" mass="254282">MLNATAQLVEGPVLPYELLQRWVDQSPDPAAILLLDCSTHAQQVPVQALLRSGDGPAAYYHTADARCHPFIDLGPLVAVEESDGEEQSGDGSGRRNTRSSTSSSSGSTGSGSGRARDELPAAHGATAGGRLHAKLLRRVQATYSGSDSVRLTARHVNGAVRALLDLDSAAEYQSLLAALVADDALLLAALRECCKAVLEGQPAPAAATAAAALAGGVISGGDGAPVLVVGHPPKGSAGAHASAVHAGTVHAPARVPLPVSLTPLIVVRPPKHYCAGAGALPPSSSAAPAPAPAVAVLVRYPLSGMGLGGLAQALQRGYAVLAQLPGMVTLLASAAAPAAVAALSQAASGPAGGLAAAGAGRPGLAEVGAAEPAWDAARGSGSVRHSGGRPGALLGVGEVLFQNAASMGYFGLRRSTGLLMAAAAGALVPGGGGVAGGGGGSRLLAELFELAPEGQLEDMLKQVAGGRTWRGIIPVRAQLSADVASLLESSTQQQQPQHSGRQPQAQAQQAQQRAQEGRAVAGEVPPLAAGQRQGSAAGIAGPGMPLPPLPQEGAAAADAAAGGGNGHAVAGAGRAVDGSGDSAFAGFSGAGQSFRRARIAPLPPPSGAVVIAVTGPAAEVESFNPAAEAEAARRGGHVNSGRAAAAGGPDSDSVPPLVLLHTAASAAQFSAEVAEVSDTEREVQGAAARERGSRTSASASVAGSAVGASGARARGFFGSLSGSRKGSLAGTSADAVAAGGAAGAPPPRRSYGGGGGGGAGSSAGWHARIWGRSRSSHSNRNARADAAAALGPPSVGHADSGGHAAPKRSTSAVGSEAQVESTSASVAGSAPTAGSLFTRLFSGAGAGAWLANSPQRAAAARPASATTAAPGSSGGRGGAAEAEQPNSHPYARLSNRQAAGALGVQASAASNTGGSGVSGNQQAALAAALGSGQQQLAGGPGGPLSATRPVTRRRIQFTSTTGPLASSGDATEAPLSTSTWGLLGTVRKMDHMNVSERPAASRSSVTAVTAAAAAAAVAAAAAAAASAQQANGTHGGLGSGAYAAAQLSGSVAANGAAGAAASSSRGGVARSRSDAAASGAAAAAAAAAIASQTGMNISDRSDQLLPLPASSSYVGSTAMGVGAGFESATGTDTHGTDTEEHAVSAGVARTGTGMQQASRPNSRSYLPSSSGLVAAGAGGGGGGGGGAPASVSGRVRSSLASREPSARFLSIVAAAGALGAAGGGAAAGVPASSRGSRAYSNRRASLTLSPAAAAAAAAAVTRPSATTLRARSCVGMMGLMGAHAPGSLAAAGGAAAAAAAAAATAGAYGGAAPQGHAGQAAPDRTSVVRLGPGGSSTGYAPSGRRGGSMEEPAFASGEQRSLLPPPPVMARGHRAASMPNNRGGGVGVLRLAEAAAAAAAAAADGTGGPHTHTRSSATASTSAASSARGPPAAQQAYHRLRASSQEWAQREEHSGAKAGPDADPCAGAAAEAADPADAMEAALARCRYVSDGGNEVALQAAELQQPQRAAERTIKPPTATPPRRSSSSRRRGSRSNSNLTPGRNVAGTQADDEADDMGAEEPAAPQLREAQPQPQQPVQAPRPARSRTPRTSSTNTGTAAATPAGAAAAAAAALGGGSSRANSDSSQHVLVVWSDRDTPGGTAASGQQHATSSDAVPQAVQGLAPPPRAGLGVPPGANGVRGGGGGGAAGALGLRPGSRAYVGPSLSTVHSRAASAAPGASGSGRGGARRGGASEGADDEQAAIEEDEGDDGDEEEGGRQGGGAGAAAAAPGAPGAAGAGAADAAGAGAGGAAVAAAAAAGCSWHEVTASALTDLTTGQPALLLVGVDVTTRVRAERQIAEVLDAEHRLLESIFPRHVLEVAAARQQQQLQREAAAAAGMGGRGGRVAGLGMAGLLLTADCASLATAHPLVTILFADIIGFTEMCHSVPSTAVMTFLNQLYSRLDTLLDVYGVYKVETIGDCYMVAGGLMTRDEEGFTVVRGPTEPVDSLHAHKAMAFAKAMLREAAQVLLPTTGRPVQMRIGLHSGPVMSGIVGSKMPRFCLFGDTVNTASRMESTCKPGAIHVSAATRQCLHSARVAAEDEEEEDEEEDEDGEWRPTGGVQVKGKGLMHTFIWRPRTLPVAAAAMAGGAGAALLGAHPHPHAGYHMPPAASRRSARASVPGGGHPGMGLGDTGDGGGLAGGGGGDGTISGAPHGAVAAVRRARRASAVTYCYSPGGNLYGGGMYRAGGGAGGMSAAGGMPYDMHDGLAGGGGGVAGGGLGSGGMRRAPRRSRASLRRSSLVLLGAHSVLSPPAAREPEAEAGGLEPTAALEAGTGADGPAPQQSPRQPAQQQRSRQTSGEQASVASATPQSPGRRPHQQQPQPQWGAQAGHPVPRRASSLQPLGFVRALQQQQHMDHLQYASRAGAAPPGATPQSGGGGLLLPARAASAVFPSGATQQQPPARSPTPGGAASAAAHMHGGPSGGGVLQLPAVAAPVAAARGAVRRTSSSSHLRPRRVRSFLAVKQPSGGAEVDLAAEAAAAAAATREAALAEAAAAAAGASGRLRPSGAGPAGSGVASGVGAGAVAGGSPSSTAHHSWAAAALTKSGAATATSEFVAVSGTVEPIEEEQGGV</sequence>
<dbReference type="SMART" id="SM00044">
    <property type="entry name" value="CYCc"/>
    <property type="match status" value="1"/>
</dbReference>
<feature type="compositionally biased region" description="Polar residues" evidence="8">
    <location>
        <begin position="1152"/>
        <end position="1165"/>
    </location>
</feature>
<feature type="compositionally biased region" description="Acidic residues" evidence="8">
    <location>
        <begin position="1736"/>
        <end position="1756"/>
    </location>
</feature>
<evidence type="ECO:0000256" key="1">
    <source>
        <dbReference type="ARBA" id="ARBA00004370"/>
    </source>
</evidence>
<dbReference type="InterPro" id="IPR018297">
    <property type="entry name" value="A/G_cyclase_CS"/>
</dbReference>
<dbReference type="GO" id="GO:0035556">
    <property type="term" value="P:intracellular signal transduction"/>
    <property type="evidence" value="ECO:0007669"/>
    <property type="project" value="InterPro"/>
</dbReference>
<feature type="region of interest" description="Disordered" evidence="8">
    <location>
        <begin position="2311"/>
        <end position="2379"/>
    </location>
</feature>
<feature type="compositionally biased region" description="Gly residues" evidence="8">
    <location>
        <begin position="1721"/>
        <end position="1734"/>
    </location>
</feature>
<dbReference type="GO" id="GO:0005886">
    <property type="term" value="C:plasma membrane"/>
    <property type="evidence" value="ECO:0007669"/>
    <property type="project" value="TreeGrafter"/>
</dbReference>
<evidence type="ECO:0000256" key="6">
    <source>
        <dbReference type="ARBA" id="ARBA00023239"/>
    </source>
</evidence>
<evidence type="ECO:0000256" key="3">
    <source>
        <dbReference type="ARBA" id="ARBA00022741"/>
    </source>
</evidence>
<evidence type="ECO:0000259" key="9">
    <source>
        <dbReference type="PROSITE" id="PS50125"/>
    </source>
</evidence>
<dbReference type="GO" id="GO:0000166">
    <property type="term" value="F:nucleotide binding"/>
    <property type="evidence" value="ECO:0007669"/>
    <property type="project" value="UniProtKB-KW"/>
</dbReference>
<proteinExistence type="inferred from homology"/>
<feature type="region of interest" description="Disordered" evidence="8">
    <location>
        <begin position="1503"/>
        <end position="1684"/>
    </location>
</feature>
<dbReference type="PROSITE" id="PS50125">
    <property type="entry name" value="GUANYLATE_CYCLASE_2"/>
    <property type="match status" value="1"/>
</dbReference>
<accession>A0A835T9S1</accession>
<feature type="compositionally biased region" description="Polar residues" evidence="8">
    <location>
        <begin position="808"/>
        <end position="817"/>
    </location>
</feature>
<keyword evidence="11" id="KW-1185">Reference proteome</keyword>
<feature type="compositionally biased region" description="Low complexity" evidence="8">
    <location>
        <begin position="492"/>
        <end position="522"/>
    </location>
</feature>
<feature type="compositionally biased region" description="Polar residues" evidence="8">
    <location>
        <begin position="2339"/>
        <end position="2350"/>
    </location>
</feature>
<keyword evidence="6 7" id="KW-0456">Lyase</keyword>
<feature type="compositionally biased region" description="Low complexity" evidence="8">
    <location>
        <begin position="1414"/>
        <end position="1436"/>
    </location>
</feature>
<organism evidence="10 11">
    <name type="scientific">Chlamydomonas incerta</name>
    <dbReference type="NCBI Taxonomy" id="51695"/>
    <lineage>
        <taxon>Eukaryota</taxon>
        <taxon>Viridiplantae</taxon>
        <taxon>Chlorophyta</taxon>
        <taxon>core chlorophytes</taxon>
        <taxon>Chlorophyceae</taxon>
        <taxon>CS clade</taxon>
        <taxon>Chlamydomonadales</taxon>
        <taxon>Chlamydomonadaceae</taxon>
        <taxon>Chlamydomonas</taxon>
    </lineage>
</organism>
<feature type="compositionally biased region" description="Low complexity" evidence="8">
    <location>
        <begin position="1166"/>
        <end position="1175"/>
    </location>
</feature>
<reference evidence="10" key="1">
    <citation type="journal article" date="2020" name="bioRxiv">
        <title>Comparative genomics of Chlamydomonas.</title>
        <authorList>
            <person name="Craig R.J."/>
            <person name="Hasan A.R."/>
            <person name="Ness R.W."/>
            <person name="Keightley P.D."/>
        </authorList>
    </citation>
    <scope>NUCLEOTIDE SEQUENCE</scope>
    <source>
        <strain evidence="10">SAG 7.73</strain>
    </source>
</reference>
<feature type="region of interest" description="Disordered" evidence="8">
    <location>
        <begin position="676"/>
        <end position="705"/>
    </location>
</feature>
<dbReference type="Proteomes" id="UP000650467">
    <property type="component" value="Unassembled WGS sequence"/>
</dbReference>
<feature type="domain" description="Guanylate cyclase" evidence="9">
    <location>
        <begin position="1912"/>
        <end position="2055"/>
    </location>
</feature>
<dbReference type="GO" id="GO:0007168">
    <property type="term" value="P:receptor guanylyl cyclase signaling pathway"/>
    <property type="evidence" value="ECO:0007669"/>
    <property type="project" value="TreeGrafter"/>
</dbReference>
<feature type="compositionally biased region" description="Low complexity" evidence="8">
    <location>
        <begin position="2447"/>
        <end position="2461"/>
    </location>
</feature>
<feature type="region of interest" description="Disordered" evidence="8">
    <location>
        <begin position="2433"/>
        <end position="2468"/>
    </location>
</feature>
<dbReference type="GO" id="GO:0004016">
    <property type="term" value="F:adenylate cyclase activity"/>
    <property type="evidence" value="ECO:0007669"/>
    <property type="project" value="TreeGrafter"/>
</dbReference>
<feature type="region of interest" description="Disordered" evidence="8">
    <location>
        <begin position="1145"/>
        <end position="1198"/>
    </location>
</feature>
<dbReference type="CDD" id="cd07302">
    <property type="entry name" value="CHD"/>
    <property type="match status" value="1"/>
</dbReference>
<feature type="region of interest" description="Disordered" evidence="8">
    <location>
        <begin position="2148"/>
        <end position="2188"/>
    </location>
</feature>
<dbReference type="OrthoDB" id="10659549at2759"/>
<feature type="compositionally biased region" description="Low complexity" evidence="8">
    <location>
        <begin position="694"/>
        <end position="705"/>
    </location>
</feature>
<name>A0A835T9S1_CHLIN</name>
<dbReference type="PANTHER" id="PTHR11920:SF335">
    <property type="entry name" value="GUANYLATE CYCLASE"/>
    <property type="match status" value="1"/>
</dbReference>
<comment type="caution">
    <text evidence="10">The sequence shown here is derived from an EMBL/GenBank/DDBJ whole genome shotgun (WGS) entry which is preliminary data.</text>
</comment>
<evidence type="ECO:0000313" key="10">
    <source>
        <dbReference type="EMBL" id="KAG2441444.1"/>
    </source>
</evidence>
<feature type="region of interest" description="Disordered" evidence="8">
    <location>
        <begin position="487"/>
        <end position="568"/>
    </location>
</feature>
<feature type="region of interest" description="Disordered" evidence="8">
    <location>
        <begin position="790"/>
        <end position="817"/>
    </location>
</feature>
<protein>
    <recommendedName>
        <fullName evidence="9">Guanylate cyclase domain-containing protein</fullName>
    </recommendedName>
</protein>
<evidence type="ECO:0000256" key="7">
    <source>
        <dbReference type="RuleBase" id="RU000405"/>
    </source>
</evidence>
<feature type="compositionally biased region" description="Low complexity" evidence="8">
    <location>
        <begin position="860"/>
        <end position="871"/>
    </location>
</feature>
<feature type="compositionally biased region" description="Acidic residues" evidence="8">
    <location>
        <begin position="1550"/>
        <end position="1559"/>
    </location>
</feature>
<feature type="compositionally biased region" description="Low complexity" evidence="8">
    <location>
        <begin position="1311"/>
        <end position="1321"/>
    </location>
</feature>
<feature type="compositionally biased region" description="Low complexity" evidence="8">
    <location>
        <begin position="2351"/>
        <end position="2374"/>
    </location>
</feature>
<dbReference type="GO" id="GO:0001653">
    <property type="term" value="F:peptide receptor activity"/>
    <property type="evidence" value="ECO:0007669"/>
    <property type="project" value="TreeGrafter"/>
</dbReference>
<feature type="region of interest" description="Disordered" evidence="8">
    <location>
        <begin position="1712"/>
        <end position="1784"/>
    </location>
</feature>
<dbReference type="PANTHER" id="PTHR11920">
    <property type="entry name" value="GUANYLYL CYCLASE"/>
    <property type="match status" value="1"/>
</dbReference>
<dbReference type="Gene3D" id="3.30.70.1230">
    <property type="entry name" value="Nucleotide cyclase"/>
    <property type="match status" value="1"/>
</dbReference>
<dbReference type="EMBL" id="JAEHOC010000005">
    <property type="protein sequence ID" value="KAG2441444.1"/>
    <property type="molecule type" value="Genomic_DNA"/>
</dbReference>
<feature type="region of interest" description="Disordered" evidence="8">
    <location>
        <begin position="1403"/>
        <end position="1471"/>
    </location>
</feature>
<keyword evidence="2" id="KW-0812">Transmembrane</keyword>